<gene>
    <name evidence="2" type="ORF">BN381_210025</name>
</gene>
<dbReference type="STRING" id="1229780.BN381_210025"/>
<feature type="compositionally biased region" description="Low complexity" evidence="1">
    <location>
        <begin position="17"/>
        <end position="26"/>
    </location>
</feature>
<dbReference type="AlphaFoldDB" id="R4YYF4"/>
<sequence>MNATGSGAAIGTPSSTDAGALSVDDGASSDDDGASFEDDGASSADDGASSSDDGAVEEGGASAQSAFPTVKAPPTTGSPLMAKSPAESPLGASLVTVAPAPTTKVEPATVTTTSRVPSLVTVLVTVTDPGPVSPEHAGVYSTVYLEGGLKHEGMLTGISAGVAPSTRMES</sequence>
<feature type="region of interest" description="Disordered" evidence="1">
    <location>
        <begin position="1"/>
        <end position="88"/>
    </location>
</feature>
<protein>
    <submittedName>
        <fullName evidence="2">Uncharacterized protein</fullName>
    </submittedName>
</protein>
<proteinExistence type="predicted"/>
<dbReference type="Proteomes" id="UP000018291">
    <property type="component" value="Unassembled WGS sequence"/>
</dbReference>
<reference evidence="2 3" key="1">
    <citation type="journal article" date="2013" name="ISME J.">
        <title>Metabolic model for the filamentous 'Candidatus Microthrix parvicella' based on genomic and metagenomic analyses.</title>
        <authorList>
            <person name="Jon McIlroy S."/>
            <person name="Kristiansen R."/>
            <person name="Albertsen M."/>
            <person name="Michael Karst S."/>
            <person name="Rossetti S."/>
            <person name="Lund Nielsen J."/>
            <person name="Tandoi V."/>
            <person name="James Seviour R."/>
            <person name="Nielsen P.H."/>
        </authorList>
    </citation>
    <scope>NUCLEOTIDE SEQUENCE [LARGE SCALE GENOMIC DNA]</scope>
    <source>
        <strain evidence="2 3">RN1</strain>
    </source>
</reference>
<feature type="compositionally biased region" description="Acidic residues" evidence="1">
    <location>
        <begin position="27"/>
        <end position="40"/>
    </location>
</feature>
<dbReference type="HOGENOM" id="CLU_1567841_0_0_11"/>
<keyword evidence="3" id="KW-1185">Reference proteome</keyword>
<dbReference type="EMBL" id="CANL01000014">
    <property type="protein sequence ID" value="CCM63335.1"/>
    <property type="molecule type" value="Genomic_DNA"/>
</dbReference>
<organism evidence="2 3">
    <name type="scientific">Candidatus Neomicrothrix parvicella RN1</name>
    <dbReference type="NCBI Taxonomy" id="1229780"/>
    <lineage>
        <taxon>Bacteria</taxon>
        <taxon>Bacillati</taxon>
        <taxon>Actinomycetota</taxon>
        <taxon>Acidimicrobiia</taxon>
        <taxon>Acidimicrobiales</taxon>
        <taxon>Microthrixaceae</taxon>
        <taxon>Candidatus Neomicrothrix</taxon>
    </lineage>
</organism>
<evidence type="ECO:0000313" key="3">
    <source>
        <dbReference type="Proteomes" id="UP000018291"/>
    </source>
</evidence>
<evidence type="ECO:0000256" key="1">
    <source>
        <dbReference type="SAM" id="MobiDB-lite"/>
    </source>
</evidence>
<evidence type="ECO:0000313" key="2">
    <source>
        <dbReference type="EMBL" id="CCM63335.1"/>
    </source>
</evidence>
<comment type="caution">
    <text evidence="2">The sequence shown here is derived from an EMBL/GenBank/DDBJ whole genome shotgun (WGS) entry which is preliminary data.</text>
</comment>
<name>R4YYF4_9ACTN</name>
<accession>R4YYF4</accession>
<feature type="compositionally biased region" description="Low complexity" evidence="1">
    <location>
        <begin position="41"/>
        <end position="53"/>
    </location>
</feature>